<feature type="domain" description="Succinylglutamate desuccinylase/Aspartoacylase catalytic" evidence="5">
    <location>
        <begin position="28"/>
        <end position="148"/>
    </location>
</feature>
<dbReference type="PANTHER" id="PTHR15162:SF7">
    <property type="entry name" value="SUCCINYLGLUTAMATE DESUCCINYLASE"/>
    <property type="match status" value="1"/>
</dbReference>
<evidence type="ECO:0000259" key="5">
    <source>
        <dbReference type="Pfam" id="PF24827"/>
    </source>
</evidence>
<evidence type="ECO:0000256" key="4">
    <source>
        <dbReference type="ARBA" id="ARBA00022833"/>
    </source>
</evidence>
<dbReference type="InterPro" id="IPR050178">
    <property type="entry name" value="AspA/AstE_fam"/>
</dbReference>
<dbReference type="Gene3D" id="3.40.630.10">
    <property type="entry name" value="Zn peptidases"/>
    <property type="match status" value="1"/>
</dbReference>
<accession>A0ABW5AYU0</accession>
<dbReference type="RefSeq" id="WP_378321217.1">
    <property type="nucleotide sequence ID" value="NZ_JBHUHY010000016.1"/>
</dbReference>
<keyword evidence="7" id="KW-1185">Reference proteome</keyword>
<comment type="cofactor">
    <cofactor evidence="1">
        <name>Zn(2+)</name>
        <dbReference type="ChEBI" id="CHEBI:29105"/>
    </cofactor>
</comment>
<reference evidence="7" key="1">
    <citation type="journal article" date="2019" name="Int. J. Syst. Evol. Microbiol.">
        <title>The Global Catalogue of Microorganisms (GCM) 10K type strain sequencing project: providing services to taxonomists for standard genome sequencing and annotation.</title>
        <authorList>
            <consortium name="The Broad Institute Genomics Platform"/>
            <consortium name="The Broad Institute Genome Sequencing Center for Infectious Disease"/>
            <person name="Wu L."/>
            <person name="Ma J."/>
        </authorList>
    </citation>
    <scope>NUCLEOTIDE SEQUENCE [LARGE SCALE GENOMIC DNA]</scope>
    <source>
        <strain evidence="7">DT92</strain>
    </source>
</reference>
<comment type="caution">
    <text evidence="6">The sequence shown here is derived from an EMBL/GenBank/DDBJ whole genome shotgun (WGS) entry which is preliminary data.</text>
</comment>
<dbReference type="EMBL" id="JBHUHY010000016">
    <property type="protein sequence ID" value="MFD2188199.1"/>
    <property type="molecule type" value="Genomic_DNA"/>
</dbReference>
<dbReference type="Proteomes" id="UP001597344">
    <property type="component" value="Unassembled WGS sequence"/>
</dbReference>
<dbReference type="Pfam" id="PF24827">
    <property type="entry name" value="AstE_AspA_cat"/>
    <property type="match status" value="1"/>
</dbReference>
<evidence type="ECO:0000313" key="6">
    <source>
        <dbReference type="EMBL" id="MFD2188199.1"/>
    </source>
</evidence>
<proteinExistence type="predicted"/>
<gene>
    <name evidence="6" type="ORF">ACFSJT_15455</name>
</gene>
<organism evidence="6 7">
    <name type="scientific">Aquimarina celericrescens</name>
    <dbReference type="NCBI Taxonomy" id="1964542"/>
    <lineage>
        <taxon>Bacteria</taxon>
        <taxon>Pseudomonadati</taxon>
        <taxon>Bacteroidota</taxon>
        <taxon>Flavobacteriia</taxon>
        <taxon>Flavobacteriales</taxon>
        <taxon>Flavobacteriaceae</taxon>
        <taxon>Aquimarina</taxon>
    </lineage>
</organism>
<sequence>MVKIHSTVLNQTLEIKRIIKHLKGSQSGPTLIFIGGIHGNEPSGVFALQQVLDELQKKKISITGNVYALSGNLWALERNKRYDKQDLNRLWTSENMQKVLNNHLEIRNEDISQQIDLYRTIRDIVQKESGPFYFMDLHTTSSETVPFLTVNDSLLNRKFTNQYPVPIILGIEEYLEGPLLSYINELGYVAFGFEAGQHDDPASVQNHVAFIYLTLVFTGSISKTSINYPHYYSILFDNSMEFKHIYEIYYRHEIINGDTFKMEPGFINFQEIRKGQELAKSNGKLITAQRDGRIFMPLYQNLGDDGFFTIKRTPKLFLNLSAALRKIRFDHILTLLPGVQWGSDKKDVLTVDLKIARFFTKQFFHLLGYRNKKVDETRLRVRNRETASKTKEYKNTSWINK</sequence>
<dbReference type="PANTHER" id="PTHR15162">
    <property type="entry name" value="ASPARTOACYLASE"/>
    <property type="match status" value="1"/>
</dbReference>
<keyword evidence="2" id="KW-0479">Metal-binding</keyword>
<dbReference type="InterPro" id="IPR055438">
    <property type="entry name" value="AstE_AspA_cat"/>
</dbReference>
<keyword evidence="3" id="KW-0378">Hydrolase</keyword>
<evidence type="ECO:0000256" key="3">
    <source>
        <dbReference type="ARBA" id="ARBA00022801"/>
    </source>
</evidence>
<dbReference type="SUPFAM" id="SSF53187">
    <property type="entry name" value="Zn-dependent exopeptidases"/>
    <property type="match status" value="1"/>
</dbReference>
<protein>
    <submittedName>
        <fullName evidence="6">Succinylglutamate desuccinylase/aspartoacylase family protein</fullName>
    </submittedName>
</protein>
<evidence type="ECO:0000313" key="7">
    <source>
        <dbReference type="Proteomes" id="UP001597344"/>
    </source>
</evidence>
<keyword evidence="4" id="KW-0862">Zinc</keyword>
<evidence type="ECO:0000256" key="1">
    <source>
        <dbReference type="ARBA" id="ARBA00001947"/>
    </source>
</evidence>
<name>A0ABW5AYU0_9FLAO</name>
<evidence type="ECO:0000256" key="2">
    <source>
        <dbReference type="ARBA" id="ARBA00022723"/>
    </source>
</evidence>